<name>A0A484M653_9ASTE</name>
<dbReference type="Proteomes" id="UP000595140">
    <property type="component" value="Unassembled WGS sequence"/>
</dbReference>
<gene>
    <name evidence="3" type="ORF">CCAM_LOCUS26106</name>
</gene>
<evidence type="ECO:0000256" key="1">
    <source>
        <dbReference type="SAM" id="MobiDB-lite"/>
    </source>
</evidence>
<dbReference type="InterPro" id="IPR036397">
    <property type="entry name" value="RNaseH_sf"/>
</dbReference>
<organism evidence="3 4">
    <name type="scientific">Cuscuta campestris</name>
    <dbReference type="NCBI Taxonomy" id="132261"/>
    <lineage>
        <taxon>Eukaryota</taxon>
        <taxon>Viridiplantae</taxon>
        <taxon>Streptophyta</taxon>
        <taxon>Embryophyta</taxon>
        <taxon>Tracheophyta</taxon>
        <taxon>Spermatophyta</taxon>
        <taxon>Magnoliopsida</taxon>
        <taxon>eudicotyledons</taxon>
        <taxon>Gunneridae</taxon>
        <taxon>Pentapetalae</taxon>
        <taxon>asterids</taxon>
        <taxon>lamiids</taxon>
        <taxon>Solanales</taxon>
        <taxon>Convolvulaceae</taxon>
        <taxon>Cuscuteae</taxon>
        <taxon>Cuscuta</taxon>
        <taxon>Cuscuta subgen. Grammica</taxon>
        <taxon>Cuscuta sect. Cleistogrammica</taxon>
    </lineage>
</organism>
<feature type="domain" description="DUF7769" evidence="2">
    <location>
        <begin position="58"/>
        <end position="109"/>
    </location>
</feature>
<dbReference type="EMBL" id="OOIL02002698">
    <property type="protein sequence ID" value="VFQ84330.1"/>
    <property type="molecule type" value="Genomic_DNA"/>
</dbReference>
<proteinExistence type="predicted"/>
<dbReference type="PANTHER" id="PTHR47169">
    <property type="entry name" value="OS01G0541250 PROTEIN"/>
    <property type="match status" value="1"/>
</dbReference>
<sequence length="407" mass="45408">MPPPEQPSSPSSLSTHDSSSLHHLPNVIEVPFDNLFTPAAETETETEIEAQSKGAQLNQKRKRVADVLLEKSKDGKLQHGLISKVAEEFSFTRKTVSNIWQIAKAQLDSGLPIDVQYHWKGSCGRKRVLVNMEKLAAIPLSRRKNMRALSFAMKVSKKDYALPEEHDPYRTTQSKSFIPKIMFLAAVGRPRYGEGGDVLWDGKIGIFPFTFEQAAQRSSKNRPAGTLETKAEPTVNRDVMKRMLLTNLIPAIKQKWPGSSRDIIIQQDNVKPHVDGNDPEIAAAAQEGDWNIPLKFQPPNSPDLNVLDLGFFRSIDSVQDQTAPRSLTDLVKSVTTAFEELSHDKLNNVFLTLQGVMGEILSHNGGNQFKIPHMGKSKLARQGILPQNLGVSTEVYENAQKFLEEHM</sequence>
<keyword evidence="4" id="KW-1185">Reference proteome</keyword>
<protein>
    <recommendedName>
        <fullName evidence="2">DUF7769 domain-containing protein</fullName>
    </recommendedName>
</protein>
<feature type="compositionally biased region" description="Low complexity" evidence="1">
    <location>
        <begin position="8"/>
        <end position="20"/>
    </location>
</feature>
<dbReference type="InterPro" id="IPR056671">
    <property type="entry name" value="DUF7769"/>
</dbReference>
<feature type="region of interest" description="Disordered" evidence="1">
    <location>
        <begin position="1"/>
        <end position="20"/>
    </location>
</feature>
<accession>A0A484M653</accession>
<evidence type="ECO:0000313" key="4">
    <source>
        <dbReference type="Proteomes" id="UP000595140"/>
    </source>
</evidence>
<dbReference type="Pfam" id="PF24964">
    <property type="entry name" value="DUF7769"/>
    <property type="match status" value="1"/>
</dbReference>
<dbReference type="GO" id="GO:0003676">
    <property type="term" value="F:nucleic acid binding"/>
    <property type="evidence" value="ECO:0007669"/>
    <property type="project" value="InterPro"/>
</dbReference>
<evidence type="ECO:0000259" key="2">
    <source>
        <dbReference type="Pfam" id="PF24964"/>
    </source>
</evidence>
<dbReference type="Gene3D" id="3.30.420.10">
    <property type="entry name" value="Ribonuclease H-like superfamily/Ribonuclease H"/>
    <property type="match status" value="1"/>
</dbReference>
<evidence type="ECO:0000313" key="3">
    <source>
        <dbReference type="EMBL" id="VFQ84330.1"/>
    </source>
</evidence>
<reference evidence="3 4" key="1">
    <citation type="submission" date="2018-04" db="EMBL/GenBank/DDBJ databases">
        <authorList>
            <person name="Vogel A."/>
        </authorList>
    </citation>
    <scope>NUCLEOTIDE SEQUENCE [LARGE SCALE GENOMIC DNA]</scope>
</reference>
<dbReference type="PANTHER" id="PTHR47169:SF2">
    <property type="entry name" value="OS01G0541250 PROTEIN"/>
    <property type="match status" value="1"/>
</dbReference>
<dbReference type="AlphaFoldDB" id="A0A484M653"/>
<dbReference type="OrthoDB" id="1402308at2759"/>